<dbReference type="InterPro" id="IPR036259">
    <property type="entry name" value="MFS_trans_sf"/>
</dbReference>
<feature type="transmembrane region" description="Helical" evidence="4">
    <location>
        <begin position="86"/>
        <end position="105"/>
    </location>
</feature>
<keyword evidence="3 4" id="KW-0472">Membrane</keyword>
<dbReference type="PANTHER" id="PTHR11360">
    <property type="entry name" value="MONOCARBOXYLATE TRANSPORTER"/>
    <property type="match status" value="1"/>
</dbReference>
<feature type="transmembrane region" description="Helical" evidence="4">
    <location>
        <begin position="405"/>
        <end position="425"/>
    </location>
</feature>
<dbReference type="Gene3D" id="1.20.1250.20">
    <property type="entry name" value="MFS general substrate transporter like domains"/>
    <property type="match status" value="2"/>
</dbReference>
<keyword evidence="7" id="KW-1185">Reference proteome</keyword>
<dbReference type="InterPro" id="IPR011701">
    <property type="entry name" value="MFS"/>
</dbReference>
<accession>S7TUS1</accession>
<dbReference type="InterPro" id="IPR050327">
    <property type="entry name" value="Proton-linked_MCT"/>
</dbReference>
<evidence type="ECO:0000313" key="7">
    <source>
        <dbReference type="Proteomes" id="UP000014977"/>
    </source>
</evidence>
<reference evidence="6 7" key="1">
    <citation type="journal article" date="2013" name="Genome Announc.">
        <title>Draft genome sequences for three mercury-methylating, sulfate-reducing bacteria.</title>
        <authorList>
            <person name="Brown S.D."/>
            <person name="Hurt R.A.Jr."/>
            <person name="Gilmour C.C."/>
            <person name="Elias D.A."/>
        </authorList>
    </citation>
    <scope>NUCLEOTIDE SEQUENCE [LARGE SCALE GENOMIC DNA]</scope>
    <source>
        <strain evidence="6 7">DSM 2059</strain>
    </source>
</reference>
<organism evidence="6 7">
    <name type="scientific">Desulfococcus multivorans DSM 2059</name>
    <dbReference type="NCBI Taxonomy" id="1121405"/>
    <lineage>
        <taxon>Bacteria</taxon>
        <taxon>Pseudomonadati</taxon>
        <taxon>Thermodesulfobacteriota</taxon>
        <taxon>Desulfobacteria</taxon>
        <taxon>Desulfobacterales</taxon>
        <taxon>Desulfococcaceae</taxon>
        <taxon>Desulfococcus</taxon>
    </lineage>
</organism>
<evidence type="ECO:0000256" key="3">
    <source>
        <dbReference type="ARBA" id="ARBA00023136"/>
    </source>
</evidence>
<evidence type="ECO:0000256" key="1">
    <source>
        <dbReference type="ARBA" id="ARBA00022692"/>
    </source>
</evidence>
<dbReference type="CDD" id="cd17355">
    <property type="entry name" value="MFS_YcxA_like"/>
    <property type="match status" value="1"/>
</dbReference>
<dbReference type="InterPro" id="IPR020846">
    <property type="entry name" value="MFS_dom"/>
</dbReference>
<dbReference type="PROSITE" id="PS50850">
    <property type="entry name" value="MFS"/>
    <property type="match status" value="1"/>
</dbReference>
<feature type="transmembrane region" description="Helical" evidence="4">
    <location>
        <begin position="249"/>
        <end position="272"/>
    </location>
</feature>
<feature type="transmembrane region" description="Helical" evidence="4">
    <location>
        <begin position="373"/>
        <end position="393"/>
    </location>
</feature>
<dbReference type="PANTHER" id="PTHR11360:SF284">
    <property type="entry name" value="EG:103B4.3 PROTEIN-RELATED"/>
    <property type="match status" value="1"/>
</dbReference>
<gene>
    <name evidence="6" type="ORF">dsmv_2310</name>
</gene>
<feature type="transmembrane region" description="Helical" evidence="4">
    <location>
        <begin position="284"/>
        <end position="304"/>
    </location>
</feature>
<evidence type="ECO:0000256" key="4">
    <source>
        <dbReference type="SAM" id="Phobius"/>
    </source>
</evidence>
<feature type="transmembrane region" description="Helical" evidence="4">
    <location>
        <begin position="111"/>
        <end position="133"/>
    </location>
</feature>
<dbReference type="EMBL" id="ATHJ01000080">
    <property type="protein sequence ID" value="EPR40807.1"/>
    <property type="molecule type" value="Genomic_DNA"/>
</dbReference>
<feature type="domain" description="Major facilitator superfamily (MFS) profile" evidence="5">
    <location>
        <begin position="18"/>
        <end position="429"/>
    </location>
</feature>
<sequence length="439" mass="47114">MFGSTSVTEKGNIGIYYGWVIVFAAFITLGISFGIWYSYSVFILAVIREFNWSTAAASSVFSIFIISHSTFAMAAGYLQDRFGPRVVVPAGSLLLAVSLIVTSWSENLWHFQLTYGVFAGAGISLTAFVSHSAFLPKWFERKRGLALGIATAGIGLGMLLIVPFSEKMISAYGWRSAYRILAAIVLFIVAPLNLILGRKSPEAISQHPDGDIPGNPRGAKPSSWVMEIIDKKWAAIDWDLLKASRTLTFWYLIGAFGFISFAFQGVLLHAVAAMVDAQLNKSTAAYVFGLAGIMGSVGKILFGCLSDKLGRERAKFIADVIAILGILALTFISSAHSPMTFIFAICFGIGYGAAAPLIPAITADIFIGRHYGLIFSFIAIGGGIGAAVGTYTVGLLRDTSGDYTAGFIVCCLSLAISCILVFLAAPGKVRRMKKIRFSS</sequence>
<dbReference type="SUPFAM" id="SSF103473">
    <property type="entry name" value="MFS general substrate transporter"/>
    <property type="match status" value="1"/>
</dbReference>
<feature type="transmembrane region" description="Helical" evidence="4">
    <location>
        <begin position="145"/>
        <end position="165"/>
    </location>
</feature>
<dbReference type="Proteomes" id="UP000014977">
    <property type="component" value="Unassembled WGS sequence"/>
</dbReference>
<feature type="transmembrane region" description="Helical" evidence="4">
    <location>
        <begin position="177"/>
        <end position="196"/>
    </location>
</feature>
<protein>
    <submittedName>
        <fullName evidence="6">Major facilitator superfamily MFS_1</fullName>
    </submittedName>
</protein>
<dbReference type="GO" id="GO:0022857">
    <property type="term" value="F:transmembrane transporter activity"/>
    <property type="evidence" value="ECO:0007669"/>
    <property type="project" value="InterPro"/>
</dbReference>
<dbReference type="RefSeq" id="WP_020876741.1">
    <property type="nucleotide sequence ID" value="NZ_ATHJ01000080.1"/>
</dbReference>
<dbReference type="Pfam" id="PF07690">
    <property type="entry name" value="MFS_1"/>
    <property type="match status" value="1"/>
</dbReference>
<dbReference type="AlphaFoldDB" id="S7TUS1"/>
<keyword evidence="2 4" id="KW-1133">Transmembrane helix</keyword>
<keyword evidence="1 4" id="KW-0812">Transmembrane</keyword>
<feature type="transmembrane region" description="Helical" evidence="4">
    <location>
        <begin position="59"/>
        <end position="79"/>
    </location>
</feature>
<evidence type="ECO:0000256" key="2">
    <source>
        <dbReference type="ARBA" id="ARBA00022989"/>
    </source>
</evidence>
<name>S7TUS1_DESML</name>
<dbReference type="STRING" id="897.B2D07_00820"/>
<feature type="transmembrane region" description="Helical" evidence="4">
    <location>
        <begin position="16"/>
        <end position="39"/>
    </location>
</feature>
<feature type="transmembrane region" description="Helical" evidence="4">
    <location>
        <begin position="341"/>
        <end position="361"/>
    </location>
</feature>
<comment type="caution">
    <text evidence="6">The sequence shown here is derived from an EMBL/GenBank/DDBJ whole genome shotgun (WGS) entry which is preliminary data.</text>
</comment>
<evidence type="ECO:0000313" key="6">
    <source>
        <dbReference type="EMBL" id="EPR40807.1"/>
    </source>
</evidence>
<evidence type="ECO:0000259" key="5">
    <source>
        <dbReference type="PROSITE" id="PS50850"/>
    </source>
</evidence>
<dbReference type="OrthoDB" id="146345at2"/>
<feature type="transmembrane region" description="Helical" evidence="4">
    <location>
        <begin position="316"/>
        <end position="335"/>
    </location>
</feature>
<dbReference type="eggNOG" id="COG2271">
    <property type="taxonomic scope" value="Bacteria"/>
</dbReference>
<proteinExistence type="predicted"/>